<keyword evidence="2" id="KW-0326">Glycosidase</keyword>
<dbReference type="PANTHER" id="PTHR10357:SF199">
    <property type="entry name" value="ALPHA AMYLASE CATALYTIC REGION"/>
    <property type="match status" value="1"/>
</dbReference>
<evidence type="ECO:0000256" key="2">
    <source>
        <dbReference type="ARBA" id="ARBA00023295"/>
    </source>
</evidence>
<dbReference type="InterPro" id="IPR056300">
    <property type="entry name" value="SusG-like_C"/>
</dbReference>
<dbReference type="Pfam" id="PF23915">
    <property type="entry name" value="SusG_C"/>
    <property type="match status" value="1"/>
</dbReference>
<dbReference type="SUPFAM" id="SSF51011">
    <property type="entry name" value="Glycosyl hydrolase domain"/>
    <property type="match status" value="1"/>
</dbReference>
<dbReference type="PANTHER" id="PTHR10357">
    <property type="entry name" value="ALPHA-AMYLASE FAMILY MEMBER"/>
    <property type="match status" value="1"/>
</dbReference>
<comment type="similarity">
    <text evidence="1">Belongs to the glycosyl hydrolase 13 family.</text>
</comment>
<dbReference type="InterPro" id="IPR006047">
    <property type="entry name" value="GH13_cat_dom"/>
</dbReference>
<accession>A0A926KMN6</accession>
<keyword evidence="6" id="KW-1185">Reference proteome</keyword>
<evidence type="ECO:0000259" key="3">
    <source>
        <dbReference type="Pfam" id="PF00128"/>
    </source>
</evidence>
<dbReference type="GO" id="GO:0005975">
    <property type="term" value="P:carbohydrate metabolic process"/>
    <property type="evidence" value="ECO:0007669"/>
    <property type="project" value="InterPro"/>
</dbReference>
<sequence length="210" mass="23605">MRRSYSIFKKESESRFVDATFINNHDKDRIMSLLQGNTDQAKMAASLLLTLPGNPFIYYGDEIGMKGSGRDENKREPMQWYVTGKGAGQTRWEPAASNRGVTSVEMQTKDANSLFAHYRRMIELRKKEPALKNGDILEFKFSNPEIISFVRATAEEKALILHNVSGRDVEVDLEGGQAGAFSRFSFTSNEEVALNGSKLKLPPYSTVLLK</sequence>
<name>A0A926KMN6_9BACL</name>
<dbReference type="Gene3D" id="3.20.20.80">
    <property type="entry name" value="Glycosidases"/>
    <property type="match status" value="1"/>
</dbReference>
<protein>
    <submittedName>
        <fullName evidence="5">Alpha-glucosidase C-terminal domain-containing protein</fullName>
    </submittedName>
</protein>
<dbReference type="GO" id="GO:0016798">
    <property type="term" value="F:hydrolase activity, acting on glycosyl bonds"/>
    <property type="evidence" value="ECO:0007669"/>
    <property type="project" value="UniProtKB-KW"/>
</dbReference>
<feature type="domain" description="Glycosyl hydrolase family 13 catalytic" evidence="3">
    <location>
        <begin position="10"/>
        <end position="134"/>
    </location>
</feature>
<evidence type="ECO:0000259" key="4">
    <source>
        <dbReference type="Pfam" id="PF23915"/>
    </source>
</evidence>
<dbReference type="InterPro" id="IPR017853">
    <property type="entry name" value="GH"/>
</dbReference>
<dbReference type="InterPro" id="IPR013780">
    <property type="entry name" value="Glyco_hydro_b"/>
</dbReference>
<dbReference type="EMBL" id="JACVVD010000002">
    <property type="protein sequence ID" value="MBD0380092.1"/>
    <property type="molecule type" value="Genomic_DNA"/>
</dbReference>
<dbReference type="Gene3D" id="2.60.40.1180">
    <property type="entry name" value="Golgi alpha-mannosidase II"/>
    <property type="match status" value="1"/>
</dbReference>
<gene>
    <name evidence="5" type="ORF">ICC18_08215</name>
</gene>
<organism evidence="5 6">
    <name type="scientific">Paenibacillus sedimenti</name>
    <dbReference type="NCBI Taxonomy" id="2770274"/>
    <lineage>
        <taxon>Bacteria</taxon>
        <taxon>Bacillati</taxon>
        <taxon>Bacillota</taxon>
        <taxon>Bacilli</taxon>
        <taxon>Bacillales</taxon>
        <taxon>Paenibacillaceae</taxon>
        <taxon>Paenibacillus</taxon>
    </lineage>
</organism>
<dbReference type="Pfam" id="PF00128">
    <property type="entry name" value="Alpha-amylase"/>
    <property type="match status" value="1"/>
</dbReference>
<dbReference type="Proteomes" id="UP000650466">
    <property type="component" value="Unassembled WGS sequence"/>
</dbReference>
<evidence type="ECO:0000313" key="5">
    <source>
        <dbReference type="EMBL" id="MBD0380092.1"/>
    </source>
</evidence>
<proteinExistence type="inferred from homology"/>
<reference evidence="5" key="1">
    <citation type="submission" date="2020-09" db="EMBL/GenBank/DDBJ databases">
        <title>Draft Genome Sequence of Paenibacillus sp. WST5.</title>
        <authorList>
            <person name="Bao Z."/>
        </authorList>
    </citation>
    <scope>NUCLEOTIDE SEQUENCE</scope>
    <source>
        <strain evidence="5">WST5</strain>
    </source>
</reference>
<evidence type="ECO:0000313" key="6">
    <source>
        <dbReference type="Proteomes" id="UP000650466"/>
    </source>
</evidence>
<evidence type="ECO:0000256" key="1">
    <source>
        <dbReference type="ARBA" id="ARBA00008061"/>
    </source>
</evidence>
<feature type="domain" description="Alpha-amylase SusG-like C-terminal" evidence="4">
    <location>
        <begin position="146"/>
        <end position="207"/>
    </location>
</feature>
<comment type="caution">
    <text evidence="5">The sequence shown here is derived from an EMBL/GenBank/DDBJ whole genome shotgun (WGS) entry which is preliminary data.</text>
</comment>
<dbReference type="SUPFAM" id="SSF51445">
    <property type="entry name" value="(Trans)glycosidases"/>
    <property type="match status" value="1"/>
</dbReference>
<keyword evidence="2" id="KW-0378">Hydrolase</keyword>
<dbReference type="AlphaFoldDB" id="A0A926KMN6"/>